<sequence>MKFITVKTRPLLPPKDNIYSVLDEYLPSLHEGDVILITSKVIAIHQGRCLKIEDVPDKDALIKKEADVYIPREDVPGNHVVLTVKDYTLIPTAGIDESNANGYYILWPKNANKIAKEICNYLKKKNSVKKLAVIITDSHTEPMRYGVIGVSVGFFGLEPLADHRGKTDIFGRKLKITRSNVVDALATTAVLLMGEGAEQTPIVIARGCNFVKFTNKHTYKKLVISPQEDIYYPLLERFYGRKKKK</sequence>
<dbReference type="Gene3D" id="3.90.1660.10">
    <property type="entry name" value="CofE-like domain"/>
    <property type="match status" value="1"/>
</dbReference>
<keyword evidence="2" id="KW-0436">Ligase</keyword>
<accession>A0A2M6WMG6</accession>
<dbReference type="Proteomes" id="UP000229335">
    <property type="component" value="Unassembled WGS sequence"/>
</dbReference>
<evidence type="ECO:0000313" key="2">
    <source>
        <dbReference type="EMBL" id="PIT94008.1"/>
    </source>
</evidence>
<dbReference type="Gene3D" id="3.30.1330.100">
    <property type="entry name" value="CofE-like"/>
    <property type="match status" value="1"/>
</dbReference>
<gene>
    <name evidence="2" type="ORF">COU00_01300</name>
</gene>
<reference evidence="3" key="1">
    <citation type="submission" date="2017-09" db="EMBL/GenBank/DDBJ databases">
        <title>Depth-based differentiation of microbial function through sediment-hosted aquifers and enrichment of novel symbionts in the deep terrestrial subsurface.</title>
        <authorList>
            <person name="Probst A.J."/>
            <person name="Ladd B."/>
            <person name="Jarett J.K."/>
            <person name="Geller-Mcgrath D.E."/>
            <person name="Sieber C.M.K."/>
            <person name="Emerson J.B."/>
            <person name="Anantharaman K."/>
            <person name="Thomas B.C."/>
            <person name="Malmstrom R."/>
            <person name="Stieglmeier M."/>
            <person name="Klingl A."/>
            <person name="Woyke T."/>
            <person name="Ryan C.M."/>
            <person name="Banfield J.F."/>
        </authorList>
    </citation>
    <scope>NUCLEOTIDE SEQUENCE [LARGE SCALE GENOMIC DNA]</scope>
</reference>
<dbReference type="GO" id="GO:0052618">
    <property type="term" value="F:coenzyme F420-0:L-glutamate ligase activity"/>
    <property type="evidence" value="ECO:0007669"/>
    <property type="project" value="TreeGrafter"/>
</dbReference>
<evidence type="ECO:0000259" key="1">
    <source>
        <dbReference type="Pfam" id="PF01996"/>
    </source>
</evidence>
<dbReference type="AlphaFoldDB" id="A0A2M6WMG6"/>
<proteinExistence type="predicted"/>
<dbReference type="EMBL" id="PFAS01000017">
    <property type="protein sequence ID" value="PIT94008.1"/>
    <property type="molecule type" value="Genomic_DNA"/>
</dbReference>
<dbReference type="PANTHER" id="PTHR47917:SF1">
    <property type="entry name" value="COENZYME F420:L-GLUTAMATE LIGASE"/>
    <property type="match status" value="1"/>
</dbReference>
<comment type="caution">
    <text evidence="2">The sequence shown here is derived from an EMBL/GenBank/DDBJ whole genome shotgun (WGS) entry which is preliminary data.</text>
</comment>
<dbReference type="InterPro" id="IPR002847">
    <property type="entry name" value="F420-0_gamma-glut_ligase-dom"/>
</dbReference>
<feature type="domain" description="Coenzyme F420:L-glutamate ligase-like" evidence="1">
    <location>
        <begin position="10"/>
        <end position="207"/>
    </location>
</feature>
<protein>
    <submittedName>
        <fullName evidence="2">Putative folate metabolism gamma-glutamate ligase</fullName>
    </submittedName>
</protein>
<dbReference type="SUPFAM" id="SSF144010">
    <property type="entry name" value="CofE-like"/>
    <property type="match status" value="1"/>
</dbReference>
<name>A0A2M6WMG6_9BACT</name>
<evidence type="ECO:0000313" key="3">
    <source>
        <dbReference type="Proteomes" id="UP000229335"/>
    </source>
</evidence>
<dbReference type="PANTHER" id="PTHR47917">
    <property type="match status" value="1"/>
</dbReference>
<organism evidence="2 3">
    <name type="scientific">Candidatus Falkowbacteria bacterium CG10_big_fil_rev_8_21_14_0_10_43_11</name>
    <dbReference type="NCBI Taxonomy" id="1974568"/>
    <lineage>
        <taxon>Bacteria</taxon>
        <taxon>Candidatus Falkowiibacteriota</taxon>
    </lineage>
</organism>
<dbReference type="Pfam" id="PF01996">
    <property type="entry name" value="F420_ligase"/>
    <property type="match status" value="1"/>
</dbReference>